<dbReference type="Proteomes" id="UP000812844">
    <property type="component" value="Unassembled WGS sequence"/>
</dbReference>
<dbReference type="PANTHER" id="PTHR43022:SF1">
    <property type="entry name" value="PROTEIN SMF"/>
    <property type="match status" value="1"/>
</dbReference>
<dbReference type="Pfam" id="PF02481">
    <property type="entry name" value="DNA_processg_A"/>
    <property type="match status" value="1"/>
</dbReference>
<dbReference type="InterPro" id="IPR057666">
    <property type="entry name" value="DrpA_SLOG"/>
</dbReference>
<feature type="compositionally biased region" description="Polar residues" evidence="2">
    <location>
        <begin position="390"/>
        <end position="399"/>
    </location>
</feature>
<evidence type="ECO:0000313" key="4">
    <source>
        <dbReference type="EMBL" id="MBW3082019.1"/>
    </source>
</evidence>
<organism evidence="4 5">
    <name type="scientific">Bifidobacterium phasiani</name>
    <dbReference type="NCBI Taxonomy" id="2834431"/>
    <lineage>
        <taxon>Bacteria</taxon>
        <taxon>Bacillati</taxon>
        <taxon>Actinomycetota</taxon>
        <taxon>Actinomycetes</taxon>
        <taxon>Bifidobacteriales</taxon>
        <taxon>Bifidobacteriaceae</taxon>
        <taxon>Bifidobacterium</taxon>
    </lineage>
</organism>
<comment type="similarity">
    <text evidence="1">Belongs to the DprA/Smf family.</text>
</comment>
<protein>
    <submittedName>
        <fullName evidence="4">DNA-protecting protein DprA</fullName>
    </submittedName>
</protein>
<evidence type="ECO:0000256" key="2">
    <source>
        <dbReference type="SAM" id="MobiDB-lite"/>
    </source>
</evidence>
<accession>A0ABS6W7F3</accession>
<feature type="region of interest" description="Disordered" evidence="2">
    <location>
        <begin position="352"/>
        <end position="371"/>
    </location>
</feature>
<sequence length="509" mass="52495">MTTTHSPAPVPDGDTVARAALAFLCDGSDARMHALLMGVGDADDALRLLFAMARDTTGRSVEADRLFAAGAARWGRTVSPKAMASFHHALERWLHRVRRLPSADMGSLAAWLCRDGEQWIIAPHSPCWPHQLDDLATHADWAPPLCLWGRGAPGALVGCPRPIAIVGSRAADEYGIRIARDLAAQAAQDGHLVVSGGAMGVDAAAHWGALSAGAGDVGHGGAGATVAVFAGGLDHAGPRSNQRLFETIGERGGALVSELCPGTVPEAGRFLLRNRLIAALASTVVVTQARIRSGALSTARHAGELNRVVYAVPGDITAARNAGCNRLVHDGEAIIITTVDCIAEICHEAHPGGCGPDRAEPGGTDPGDAGRCGDDRCNDDRCNVNPNNASPNGISPNGTGSDDAVPGGDVPDGDGTSSNGNTSGSDGADADARIVLDAVRACRRARTPATADGIIAAIGAAHPDRHVTIDGTLARLAELELRGAVDCEAGCYAIARRRRRRTGNENDSG</sequence>
<dbReference type="InterPro" id="IPR003488">
    <property type="entry name" value="DprA"/>
</dbReference>
<proteinExistence type="inferred from homology"/>
<feature type="region of interest" description="Disordered" evidence="2">
    <location>
        <begin position="383"/>
        <end position="428"/>
    </location>
</feature>
<dbReference type="PANTHER" id="PTHR43022">
    <property type="entry name" value="PROTEIN SMF"/>
    <property type="match status" value="1"/>
</dbReference>
<dbReference type="EMBL" id="JAHBBD010000001">
    <property type="protein sequence ID" value="MBW3082019.1"/>
    <property type="molecule type" value="Genomic_DNA"/>
</dbReference>
<evidence type="ECO:0000256" key="1">
    <source>
        <dbReference type="ARBA" id="ARBA00006525"/>
    </source>
</evidence>
<reference evidence="4 5" key="1">
    <citation type="submission" date="2021-05" db="EMBL/GenBank/DDBJ databases">
        <title>Phylogenetic classification of ten novel species belonging to the genus Bifidobacterium comprising B. colchicus sp. nov., B. abeli sp. nov., B. bicoloris sp. nov., B. guerezis sp. nov., B. rosaliae sp. nov., B. santillanensis sp. nov., B. argentati sp. nov., B. amazzoni sp. nov., B. pluviali sp. nov., and B. pinnaculum sp. nov.</title>
        <authorList>
            <person name="Lugli G.A."/>
            <person name="Ruiz Garcia L."/>
            <person name="Margolles A."/>
            <person name="Ventura M."/>
        </authorList>
    </citation>
    <scope>NUCLEOTIDE SEQUENCE [LARGE SCALE GENOMIC DNA]</scope>
    <source>
        <strain evidence="4 5">6T3</strain>
    </source>
</reference>
<keyword evidence="5" id="KW-1185">Reference proteome</keyword>
<evidence type="ECO:0000313" key="5">
    <source>
        <dbReference type="Proteomes" id="UP000812844"/>
    </source>
</evidence>
<feature type="compositionally biased region" description="Low complexity" evidence="2">
    <location>
        <begin position="400"/>
        <end position="427"/>
    </location>
</feature>
<evidence type="ECO:0000259" key="3">
    <source>
        <dbReference type="Pfam" id="PF02481"/>
    </source>
</evidence>
<feature type="domain" description="Smf/DprA SLOG" evidence="3">
    <location>
        <begin position="120"/>
        <end position="344"/>
    </location>
</feature>
<name>A0ABS6W7F3_9BIFI</name>
<dbReference type="RefSeq" id="WP_219079694.1">
    <property type="nucleotide sequence ID" value="NZ_JAHBBD010000001.1"/>
</dbReference>
<gene>
    <name evidence="4" type="ORF">KIH73_01240</name>
</gene>
<comment type="caution">
    <text evidence="4">The sequence shown here is derived from an EMBL/GenBank/DDBJ whole genome shotgun (WGS) entry which is preliminary data.</text>
</comment>